<dbReference type="PANTHER" id="PTHR48229:SF2">
    <property type="entry name" value="CAIB_BAIF FAMILY PROTEIN"/>
    <property type="match status" value="1"/>
</dbReference>
<comment type="caution">
    <text evidence="3">The sequence shown here is derived from an EMBL/GenBank/DDBJ whole genome shotgun (WGS) entry which is preliminary data.</text>
</comment>
<organism evidence="3 4">
    <name type="scientific">Lachnellula suecica</name>
    <dbReference type="NCBI Taxonomy" id="602035"/>
    <lineage>
        <taxon>Eukaryota</taxon>
        <taxon>Fungi</taxon>
        <taxon>Dikarya</taxon>
        <taxon>Ascomycota</taxon>
        <taxon>Pezizomycotina</taxon>
        <taxon>Leotiomycetes</taxon>
        <taxon>Helotiales</taxon>
        <taxon>Lachnaceae</taxon>
        <taxon>Lachnellula</taxon>
    </lineage>
</organism>
<evidence type="ECO:0000256" key="1">
    <source>
        <dbReference type="ARBA" id="ARBA00008383"/>
    </source>
</evidence>
<dbReference type="InterPro" id="IPR023606">
    <property type="entry name" value="CoA-Trfase_III_dom_1_sf"/>
</dbReference>
<accession>A0A8T9CLE5</accession>
<dbReference type="Proteomes" id="UP000469558">
    <property type="component" value="Unassembled WGS sequence"/>
</dbReference>
<feature type="region of interest" description="Disordered" evidence="2">
    <location>
        <begin position="1"/>
        <end position="21"/>
    </location>
</feature>
<dbReference type="SUPFAM" id="SSF89796">
    <property type="entry name" value="CoA-transferase family III (CaiB/BaiF)"/>
    <property type="match status" value="1"/>
</dbReference>
<dbReference type="EMBL" id="QGMK01000184">
    <property type="protein sequence ID" value="TVY83513.1"/>
    <property type="molecule type" value="Genomic_DNA"/>
</dbReference>
<evidence type="ECO:0000313" key="4">
    <source>
        <dbReference type="Proteomes" id="UP000469558"/>
    </source>
</evidence>
<dbReference type="AlphaFoldDB" id="A0A8T9CLE5"/>
<dbReference type="Pfam" id="PF02515">
    <property type="entry name" value="CoA_transf_3"/>
    <property type="match status" value="1"/>
</dbReference>
<reference evidence="3 4" key="1">
    <citation type="submission" date="2018-05" db="EMBL/GenBank/DDBJ databases">
        <title>Genome sequencing and assembly of the regulated plant pathogen Lachnellula willkommii and related sister species for the development of diagnostic species identification markers.</title>
        <authorList>
            <person name="Giroux E."/>
            <person name="Bilodeau G."/>
        </authorList>
    </citation>
    <scope>NUCLEOTIDE SEQUENCE [LARGE SCALE GENOMIC DNA]</scope>
    <source>
        <strain evidence="3 4">CBS 268.59</strain>
    </source>
</reference>
<keyword evidence="4" id="KW-1185">Reference proteome</keyword>
<proteinExistence type="inferred from homology"/>
<dbReference type="InterPro" id="IPR003673">
    <property type="entry name" value="CoA-Trfase_fam_III"/>
</dbReference>
<dbReference type="GO" id="GO:0003824">
    <property type="term" value="F:catalytic activity"/>
    <property type="evidence" value="ECO:0007669"/>
    <property type="project" value="InterPro"/>
</dbReference>
<name>A0A8T9CLE5_9HELO</name>
<protein>
    <submittedName>
        <fullName evidence="3">Succinate--hydroxymethylglutarate CoA-transferase</fullName>
    </submittedName>
</protein>
<dbReference type="InterPro" id="IPR052985">
    <property type="entry name" value="CoA-trans_III_biosynth/detox"/>
</dbReference>
<gene>
    <name evidence="3" type="primary">SUGCT_1</name>
    <name evidence="3" type="ORF">LSUE1_G006338</name>
</gene>
<dbReference type="Gene3D" id="3.40.50.10540">
    <property type="entry name" value="Crotonobetainyl-coa:carnitine coa-transferase, domain 1"/>
    <property type="match status" value="1"/>
</dbReference>
<sequence length="188" mass="21062">MNPDPSLDSIGLPHDLDQPSIEDSWKPFVEKLSQINSDDMQRLASDEYKDSEHGKANANVGLFEIKQHPNPTQKASWWPDSPQTSSERPLAGLKIVDITRVIAAPVIARGLAEMGASVMRITAPHLQDNSTLHCDLNWGKWNTFLDFKKEDELEKAQELIREADTVVMGYRPEVLDKYGLGVEGILEL</sequence>
<dbReference type="OrthoDB" id="2308815at2759"/>
<evidence type="ECO:0000313" key="3">
    <source>
        <dbReference type="EMBL" id="TVY83513.1"/>
    </source>
</evidence>
<comment type="similarity">
    <text evidence="1">Belongs to the CoA-transferase III family.</text>
</comment>
<evidence type="ECO:0000256" key="2">
    <source>
        <dbReference type="SAM" id="MobiDB-lite"/>
    </source>
</evidence>
<dbReference type="PANTHER" id="PTHR48229">
    <property type="entry name" value="CAIB/BAIF FAMILY ENZYME (AFU_ORTHOLOGUE AFUA_1G05360)-RELATED"/>
    <property type="match status" value="1"/>
</dbReference>